<proteinExistence type="predicted"/>
<gene>
    <name evidence="1" type="ORF">B296_00004479</name>
</gene>
<reference evidence="1 2" key="1">
    <citation type="journal article" date="2014" name="Agronomy (Basel)">
        <title>A Draft Genome Sequence for Ensete ventricosum, the Drought-Tolerant Tree Against Hunger.</title>
        <authorList>
            <person name="Harrison J."/>
            <person name="Moore K.A."/>
            <person name="Paszkiewicz K."/>
            <person name="Jones T."/>
            <person name="Grant M."/>
            <person name="Ambacheew D."/>
            <person name="Muzemil S."/>
            <person name="Studholme D.J."/>
        </authorList>
    </citation>
    <scope>NUCLEOTIDE SEQUENCE [LARGE SCALE GENOMIC DNA]</scope>
</reference>
<organism evidence="1 2">
    <name type="scientific">Ensete ventricosum</name>
    <name type="common">Abyssinian banana</name>
    <name type="synonym">Musa ensete</name>
    <dbReference type="NCBI Taxonomy" id="4639"/>
    <lineage>
        <taxon>Eukaryota</taxon>
        <taxon>Viridiplantae</taxon>
        <taxon>Streptophyta</taxon>
        <taxon>Embryophyta</taxon>
        <taxon>Tracheophyta</taxon>
        <taxon>Spermatophyta</taxon>
        <taxon>Magnoliopsida</taxon>
        <taxon>Liliopsida</taxon>
        <taxon>Zingiberales</taxon>
        <taxon>Musaceae</taxon>
        <taxon>Ensete</taxon>
    </lineage>
</organism>
<accession>A0A426YUR6</accession>
<evidence type="ECO:0000313" key="2">
    <source>
        <dbReference type="Proteomes" id="UP000287651"/>
    </source>
</evidence>
<name>A0A426YUR6_ENSVE</name>
<dbReference type="AlphaFoldDB" id="A0A426YUR6"/>
<dbReference type="Proteomes" id="UP000287651">
    <property type="component" value="Unassembled WGS sequence"/>
</dbReference>
<comment type="caution">
    <text evidence="1">The sequence shown here is derived from an EMBL/GenBank/DDBJ whole genome shotgun (WGS) entry which is preliminary data.</text>
</comment>
<sequence>MTINRPRTTNLLTSAKALVAALFLLFPIAIVHPSSHILCRCNPPALSHITRYCRCALATPIAPTTTIIALNLLIIEDSAVPLLPLAPHSLKFSNRSLFAVVTHLLPLALLEISDAASHAQWCCCPSLAITSSLATVAAAPICHSVTAHISIIVAASSASRCFPPHQLLVAHVIAVLPCCQRARCSSPSPPTAHIATVAFATAFFSTRTSSDVAPLLLPSLLPTSSFPCSLSSLSLLAADVAASPTTFICRRHH</sequence>
<evidence type="ECO:0000313" key="1">
    <source>
        <dbReference type="EMBL" id="RRT55466.1"/>
    </source>
</evidence>
<dbReference type="EMBL" id="AMZH03010078">
    <property type="protein sequence ID" value="RRT55466.1"/>
    <property type="molecule type" value="Genomic_DNA"/>
</dbReference>
<protein>
    <submittedName>
        <fullName evidence="1">Uncharacterized protein</fullName>
    </submittedName>
</protein>